<dbReference type="GO" id="GO:0019563">
    <property type="term" value="P:glycerol catabolic process"/>
    <property type="evidence" value="ECO:0007669"/>
    <property type="project" value="UniProtKB-UniPathway"/>
</dbReference>
<evidence type="ECO:0000256" key="5">
    <source>
        <dbReference type="ARBA" id="ARBA00022741"/>
    </source>
</evidence>
<evidence type="ECO:0000256" key="2">
    <source>
        <dbReference type="ARBA" id="ARBA00009156"/>
    </source>
</evidence>
<evidence type="ECO:0000256" key="1">
    <source>
        <dbReference type="ARBA" id="ARBA00005190"/>
    </source>
</evidence>
<dbReference type="FunFam" id="3.30.420.40:FF:000108">
    <property type="entry name" value="Glycerol kinase, glycosomal"/>
    <property type="match status" value="1"/>
</dbReference>
<dbReference type="NCBIfam" id="TIGR01311">
    <property type="entry name" value="glycerol_kin"/>
    <property type="match status" value="1"/>
</dbReference>
<evidence type="ECO:0000256" key="9">
    <source>
        <dbReference type="ARBA" id="ARBA00043149"/>
    </source>
</evidence>
<evidence type="ECO:0000259" key="11">
    <source>
        <dbReference type="Pfam" id="PF00370"/>
    </source>
</evidence>
<dbReference type="InterPro" id="IPR005999">
    <property type="entry name" value="Glycerol_kin"/>
</dbReference>
<comment type="caution">
    <text evidence="13">The sequence shown here is derived from an EMBL/GenBank/DDBJ whole genome shotgun (WGS) entry which is preliminary data.</text>
</comment>
<evidence type="ECO:0000256" key="4">
    <source>
        <dbReference type="ARBA" id="ARBA00022679"/>
    </source>
</evidence>
<keyword evidence="6 10" id="KW-0418">Kinase</keyword>
<dbReference type="EC" id="2.7.1.30" evidence="3"/>
<name>A0A367KN77_RHIST</name>
<evidence type="ECO:0000256" key="7">
    <source>
        <dbReference type="ARBA" id="ARBA00022798"/>
    </source>
</evidence>
<dbReference type="PANTHER" id="PTHR10196">
    <property type="entry name" value="SUGAR KINASE"/>
    <property type="match status" value="1"/>
</dbReference>
<dbReference type="InterPro" id="IPR000577">
    <property type="entry name" value="Carb_kinase_FGGY"/>
</dbReference>
<dbReference type="AlphaFoldDB" id="A0A367KN77"/>
<dbReference type="Pfam" id="PF02782">
    <property type="entry name" value="FGGY_C"/>
    <property type="match status" value="1"/>
</dbReference>
<keyword evidence="7" id="KW-0319">Glycerol metabolism</keyword>
<dbReference type="GO" id="GO:0005524">
    <property type="term" value="F:ATP binding"/>
    <property type="evidence" value="ECO:0007669"/>
    <property type="project" value="UniProtKB-KW"/>
</dbReference>
<protein>
    <recommendedName>
        <fullName evidence="3">glycerol kinase</fullName>
        <ecNumber evidence="3">2.7.1.30</ecNumber>
    </recommendedName>
    <alternativeName>
        <fullName evidence="9">ATP:glycerol 3-phosphotransferase</fullName>
    </alternativeName>
</protein>
<gene>
    <name evidence="13" type="primary">GUT1_6</name>
    <name evidence="13" type="ORF">CU098_011790</name>
</gene>
<evidence type="ECO:0000256" key="3">
    <source>
        <dbReference type="ARBA" id="ARBA00012099"/>
    </source>
</evidence>
<dbReference type="InterPro" id="IPR042018">
    <property type="entry name" value="GK1-3_metazoan-type"/>
</dbReference>
<dbReference type="Proteomes" id="UP000253551">
    <property type="component" value="Unassembled WGS sequence"/>
</dbReference>
<keyword evidence="14" id="KW-1185">Reference proteome</keyword>
<feature type="domain" description="Carbohydrate kinase FGGY C-terminal" evidence="12">
    <location>
        <begin position="275"/>
        <end position="464"/>
    </location>
</feature>
<dbReference type="GO" id="GO:0005739">
    <property type="term" value="C:mitochondrion"/>
    <property type="evidence" value="ECO:0007669"/>
    <property type="project" value="TreeGrafter"/>
</dbReference>
<evidence type="ECO:0000256" key="6">
    <source>
        <dbReference type="ARBA" id="ARBA00022777"/>
    </source>
</evidence>
<dbReference type="InterPro" id="IPR018484">
    <property type="entry name" value="FGGY_N"/>
</dbReference>
<evidence type="ECO:0000313" key="14">
    <source>
        <dbReference type="Proteomes" id="UP000253551"/>
    </source>
</evidence>
<dbReference type="Gene3D" id="3.30.420.40">
    <property type="match status" value="2"/>
</dbReference>
<dbReference type="InterPro" id="IPR043129">
    <property type="entry name" value="ATPase_NBD"/>
</dbReference>
<comment type="pathway">
    <text evidence="1">Polyol metabolism; glycerol degradation via glycerol kinase pathway; sn-glycerol 3-phosphate from glycerol: step 1/1.</text>
</comment>
<feature type="domain" description="Carbohydrate kinase FGGY N-terminal" evidence="11">
    <location>
        <begin position="7"/>
        <end position="265"/>
    </location>
</feature>
<dbReference type="PANTHER" id="PTHR10196:SF69">
    <property type="entry name" value="GLYCEROL KINASE"/>
    <property type="match status" value="1"/>
</dbReference>
<dbReference type="PROSITE" id="PS00445">
    <property type="entry name" value="FGGY_KINASES_2"/>
    <property type="match status" value="1"/>
</dbReference>
<sequence>MTNNQFIGSIDQGTTSTRFVIFNRDGKVITYHKMEFKQHYLHPGWVEHDPYDILDSIEICISQALRKLSILGYENSTISCIGITNQRETTIAWDSETGEPLCPAIVWSDGRTTRTVKKLMTQKHIPKEKRNADVLRHICGLPLATYFSAVKLRWMLDNISEVQEAHDQNRLQFGTVDTWIIYNLTGGVQNNGLIITDKTNACRTMLMDINTHEWSDEAIRFFGFEKVKLAKIVPSSGVYGKIHAGPLKNIPIAGCLGDQQSALVGQKCFNIGDAKNTYGTGCFMLYNTGETLATSHNGLLTTVAYQFGNSKAVYAIEGSIAVAGSSVLWLRDNMEVIDKCSDIGKLASKVQDTSGVYFVTAFTGLFAPYWRNDARGTICGLTQFTQREHIARATLEAVCYQSRAILEAMNRDTENPLRSLKVDGGMSDSDECMQIQSDVLNIEVVRPEMRETTALGAAIAAGLATGIWESLDSLNDVNVEGQSIFKPRISNEEKNRMYAGWKEAIVRSLGWANTISDLTCSEED</sequence>
<dbReference type="Pfam" id="PF00370">
    <property type="entry name" value="FGGY_N"/>
    <property type="match status" value="1"/>
</dbReference>
<dbReference type="NCBIfam" id="NF000756">
    <property type="entry name" value="PRK00047.1"/>
    <property type="match status" value="1"/>
</dbReference>
<keyword evidence="8" id="KW-0067">ATP-binding</keyword>
<dbReference type="OrthoDB" id="5422795at2759"/>
<dbReference type="InterPro" id="IPR018483">
    <property type="entry name" value="Carb_kinase_FGGY_CS"/>
</dbReference>
<dbReference type="GO" id="GO:0004370">
    <property type="term" value="F:glycerol kinase activity"/>
    <property type="evidence" value="ECO:0007669"/>
    <property type="project" value="UniProtKB-EC"/>
</dbReference>
<evidence type="ECO:0000313" key="13">
    <source>
        <dbReference type="EMBL" id="RCI03676.1"/>
    </source>
</evidence>
<evidence type="ECO:0000256" key="8">
    <source>
        <dbReference type="ARBA" id="ARBA00022840"/>
    </source>
</evidence>
<dbReference type="PROSITE" id="PS00933">
    <property type="entry name" value="FGGY_KINASES_1"/>
    <property type="match status" value="1"/>
</dbReference>
<dbReference type="InterPro" id="IPR018485">
    <property type="entry name" value="FGGY_C"/>
</dbReference>
<organism evidence="13 14">
    <name type="scientific">Rhizopus stolonifer</name>
    <name type="common">Rhizopus nigricans</name>
    <dbReference type="NCBI Taxonomy" id="4846"/>
    <lineage>
        <taxon>Eukaryota</taxon>
        <taxon>Fungi</taxon>
        <taxon>Fungi incertae sedis</taxon>
        <taxon>Mucoromycota</taxon>
        <taxon>Mucoromycotina</taxon>
        <taxon>Mucoromycetes</taxon>
        <taxon>Mucorales</taxon>
        <taxon>Mucorineae</taxon>
        <taxon>Rhizopodaceae</taxon>
        <taxon>Rhizopus</taxon>
    </lineage>
</organism>
<proteinExistence type="inferred from homology"/>
<dbReference type="EMBL" id="PJQM01000932">
    <property type="protein sequence ID" value="RCI03676.1"/>
    <property type="molecule type" value="Genomic_DNA"/>
</dbReference>
<reference evidence="13 14" key="1">
    <citation type="journal article" date="2018" name="G3 (Bethesda)">
        <title>Phylogenetic and Phylogenomic Definition of Rhizopus Species.</title>
        <authorList>
            <person name="Gryganskyi A.P."/>
            <person name="Golan J."/>
            <person name="Dolatabadi S."/>
            <person name="Mondo S."/>
            <person name="Robb S."/>
            <person name="Idnurm A."/>
            <person name="Muszewska A."/>
            <person name="Steczkiewicz K."/>
            <person name="Masonjones S."/>
            <person name="Liao H.L."/>
            <person name="Gajdeczka M.T."/>
            <person name="Anike F."/>
            <person name="Vuek A."/>
            <person name="Anishchenko I.M."/>
            <person name="Voigt K."/>
            <person name="de Hoog G.S."/>
            <person name="Smith M.E."/>
            <person name="Heitman J."/>
            <person name="Vilgalys R."/>
            <person name="Stajich J.E."/>
        </authorList>
    </citation>
    <scope>NUCLEOTIDE SEQUENCE [LARGE SCALE GENOMIC DNA]</scope>
    <source>
        <strain evidence="13 14">LSU 92-RS-03</strain>
    </source>
</reference>
<keyword evidence="5" id="KW-0547">Nucleotide-binding</keyword>
<comment type="similarity">
    <text evidence="2 10">Belongs to the FGGY kinase family.</text>
</comment>
<dbReference type="SUPFAM" id="SSF53067">
    <property type="entry name" value="Actin-like ATPase domain"/>
    <property type="match status" value="2"/>
</dbReference>
<dbReference type="CDD" id="cd07792">
    <property type="entry name" value="ASKHA_NBD_FGGY_GK1-3-like"/>
    <property type="match status" value="1"/>
</dbReference>
<evidence type="ECO:0000256" key="10">
    <source>
        <dbReference type="RuleBase" id="RU003733"/>
    </source>
</evidence>
<dbReference type="UniPathway" id="UPA00618">
    <property type="reaction ID" value="UER00672"/>
</dbReference>
<dbReference type="GO" id="GO:0046167">
    <property type="term" value="P:glycerol-3-phosphate biosynthetic process"/>
    <property type="evidence" value="ECO:0007669"/>
    <property type="project" value="TreeGrafter"/>
</dbReference>
<keyword evidence="4 10" id="KW-0808">Transferase</keyword>
<dbReference type="FunFam" id="3.30.420.40:FF:000086">
    <property type="entry name" value="Glycerol kinase"/>
    <property type="match status" value="1"/>
</dbReference>
<evidence type="ECO:0000259" key="12">
    <source>
        <dbReference type="Pfam" id="PF02782"/>
    </source>
</evidence>
<dbReference type="GO" id="GO:0006641">
    <property type="term" value="P:triglyceride metabolic process"/>
    <property type="evidence" value="ECO:0007669"/>
    <property type="project" value="TreeGrafter"/>
</dbReference>
<accession>A0A367KN77</accession>
<dbReference type="PIRSF" id="PIRSF000538">
    <property type="entry name" value="GlpK"/>
    <property type="match status" value="1"/>
</dbReference>